<organism evidence="1 2">
    <name type="scientific">Blepharisma stoltei</name>
    <dbReference type="NCBI Taxonomy" id="1481888"/>
    <lineage>
        <taxon>Eukaryota</taxon>
        <taxon>Sar</taxon>
        <taxon>Alveolata</taxon>
        <taxon>Ciliophora</taxon>
        <taxon>Postciliodesmatophora</taxon>
        <taxon>Heterotrichea</taxon>
        <taxon>Heterotrichida</taxon>
        <taxon>Blepharismidae</taxon>
        <taxon>Blepharisma</taxon>
    </lineage>
</organism>
<comment type="caution">
    <text evidence="1">The sequence shown here is derived from an EMBL/GenBank/DDBJ whole genome shotgun (WGS) entry which is preliminary data.</text>
</comment>
<protein>
    <submittedName>
        <fullName evidence="1">Uncharacterized protein</fullName>
    </submittedName>
</protein>
<reference evidence="1" key="1">
    <citation type="submission" date="2021-09" db="EMBL/GenBank/DDBJ databases">
        <authorList>
            <consortium name="AG Swart"/>
            <person name="Singh M."/>
            <person name="Singh A."/>
            <person name="Seah K."/>
            <person name="Emmerich C."/>
        </authorList>
    </citation>
    <scope>NUCLEOTIDE SEQUENCE</scope>
    <source>
        <strain evidence="1">ATCC30299</strain>
    </source>
</reference>
<evidence type="ECO:0000313" key="1">
    <source>
        <dbReference type="EMBL" id="CAG9319194.1"/>
    </source>
</evidence>
<accession>A0AAU9J1E6</accession>
<evidence type="ECO:0000313" key="2">
    <source>
        <dbReference type="Proteomes" id="UP001162131"/>
    </source>
</evidence>
<dbReference type="Proteomes" id="UP001162131">
    <property type="component" value="Unassembled WGS sequence"/>
</dbReference>
<proteinExistence type="predicted"/>
<keyword evidence="2" id="KW-1185">Reference proteome</keyword>
<dbReference type="EMBL" id="CAJZBQ010000022">
    <property type="protein sequence ID" value="CAG9319194.1"/>
    <property type="molecule type" value="Genomic_DNA"/>
</dbReference>
<name>A0AAU9J1E6_9CILI</name>
<dbReference type="AlphaFoldDB" id="A0AAU9J1E6"/>
<gene>
    <name evidence="1" type="ORF">BSTOLATCC_MIC23403</name>
</gene>
<sequence length="275" mass="31106">MIDMETSLYQCFSSLLTWRETCSTVPSSTAYGIKEALKLIYGDRVHIIGPDISNGKSPAIEDETSGVLFYISAINQSLKSDRYALKKPLVAFWESKILSQSSESNSLWQMMVILPKSHRLIHGNALERASETAFFIDSFGLGLQIPKLMKYLIQREIEVRISGENSAPLKFGGFFTNVNIEEKSLKLHEHPHESGLWTVFNAIMLISSGNGDFLEPFGKFDPSAILDEHNIKLDISQNGLFLSRIIAQMKLNLWIRKSVVQWFMKSHTGECLKKK</sequence>